<feature type="transmembrane region" description="Helical" evidence="2">
    <location>
        <begin position="12"/>
        <end position="29"/>
    </location>
</feature>
<evidence type="ECO:0000313" key="3">
    <source>
        <dbReference type="EMBL" id="KGN37064.1"/>
    </source>
</evidence>
<dbReference type="STRING" id="1385521.N803_16745"/>
<gene>
    <name evidence="3" type="ORF">N803_16745</name>
</gene>
<reference evidence="3 4" key="1">
    <citation type="submission" date="2013-08" db="EMBL/GenBank/DDBJ databases">
        <title>The genome sequence of Knoellia subterranea.</title>
        <authorList>
            <person name="Zhu W."/>
            <person name="Wang G."/>
        </authorList>
    </citation>
    <scope>NUCLEOTIDE SEQUENCE [LARGE SCALE GENOMIC DNA]</scope>
    <source>
        <strain evidence="3 4">KCTC 19937</strain>
    </source>
</reference>
<dbReference type="AlphaFoldDB" id="A0A0A0JK06"/>
<proteinExistence type="predicted"/>
<evidence type="ECO:0000256" key="2">
    <source>
        <dbReference type="SAM" id="Phobius"/>
    </source>
</evidence>
<feature type="compositionally biased region" description="Basic and acidic residues" evidence="1">
    <location>
        <begin position="62"/>
        <end position="72"/>
    </location>
</feature>
<organism evidence="3 4">
    <name type="scientific">Knoellia subterranea KCTC 19937</name>
    <dbReference type="NCBI Taxonomy" id="1385521"/>
    <lineage>
        <taxon>Bacteria</taxon>
        <taxon>Bacillati</taxon>
        <taxon>Actinomycetota</taxon>
        <taxon>Actinomycetes</taxon>
        <taxon>Micrococcales</taxon>
        <taxon>Intrasporangiaceae</taxon>
        <taxon>Knoellia</taxon>
    </lineage>
</organism>
<keyword evidence="2" id="KW-1133">Transmembrane helix</keyword>
<sequence length="90" mass="9757">MAPTLQPQKQTALPAGTVLIVLGLVTYLLSRGRDGFDKGLFTGATVAFMVLGAYLLGSTFRRTADDPNDRTTDTNGDSDDDLWLPSRDEH</sequence>
<dbReference type="EMBL" id="AVPK01000007">
    <property type="protein sequence ID" value="KGN37064.1"/>
    <property type="molecule type" value="Genomic_DNA"/>
</dbReference>
<dbReference type="eggNOG" id="ENOG5031WVD">
    <property type="taxonomic scope" value="Bacteria"/>
</dbReference>
<keyword evidence="2" id="KW-0812">Transmembrane</keyword>
<feature type="region of interest" description="Disordered" evidence="1">
    <location>
        <begin position="61"/>
        <end position="90"/>
    </location>
</feature>
<keyword evidence="4" id="KW-1185">Reference proteome</keyword>
<dbReference type="Proteomes" id="UP000030011">
    <property type="component" value="Unassembled WGS sequence"/>
</dbReference>
<evidence type="ECO:0000256" key="1">
    <source>
        <dbReference type="SAM" id="MobiDB-lite"/>
    </source>
</evidence>
<name>A0A0A0JK06_9MICO</name>
<feature type="transmembrane region" description="Helical" evidence="2">
    <location>
        <begin position="41"/>
        <end position="60"/>
    </location>
</feature>
<keyword evidence="2" id="KW-0472">Membrane</keyword>
<evidence type="ECO:0000313" key="4">
    <source>
        <dbReference type="Proteomes" id="UP000030011"/>
    </source>
</evidence>
<comment type="caution">
    <text evidence="3">The sequence shown here is derived from an EMBL/GenBank/DDBJ whole genome shotgun (WGS) entry which is preliminary data.</text>
</comment>
<accession>A0A0A0JK06</accession>
<protein>
    <submittedName>
        <fullName evidence="3">Uncharacterized protein</fullName>
    </submittedName>
</protein>
<dbReference type="RefSeq" id="WP_035905970.1">
    <property type="nucleotide sequence ID" value="NZ_AVPK01000007.1"/>
</dbReference>
<dbReference type="OrthoDB" id="4843585at2"/>